<comment type="caution">
    <text evidence="4">The sequence shown here is derived from an EMBL/GenBank/DDBJ whole genome shotgun (WGS) entry which is preliminary data.</text>
</comment>
<dbReference type="GO" id="GO:0003677">
    <property type="term" value="F:DNA binding"/>
    <property type="evidence" value="ECO:0007669"/>
    <property type="project" value="UniProtKB-UniRule"/>
</dbReference>
<dbReference type="EMBL" id="QGNA01000007">
    <property type="protein sequence ID" value="PWS34280.1"/>
    <property type="molecule type" value="Genomic_DNA"/>
</dbReference>
<dbReference type="InterPro" id="IPR011990">
    <property type="entry name" value="TPR-like_helical_dom_sf"/>
</dbReference>
<dbReference type="PANTHER" id="PTHR12558">
    <property type="entry name" value="CELL DIVISION CYCLE 16,23,27"/>
    <property type="match status" value="1"/>
</dbReference>
<dbReference type="GO" id="GO:0000160">
    <property type="term" value="P:phosphorelay signal transduction system"/>
    <property type="evidence" value="ECO:0007669"/>
    <property type="project" value="InterPro"/>
</dbReference>
<accession>A0A317F560</accession>
<evidence type="ECO:0000313" key="4">
    <source>
        <dbReference type="EMBL" id="PWS34280.1"/>
    </source>
</evidence>
<dbReference type="GO" id="GO:0006355">
    <property type="term" value="P:regulation of DNA-templated transcription"/>
    <property type="evidence" value="ECO:0007669"/>
    <property type="project" value="InterPro"/>
</dbReference>
<name>A0A317F560_9PROT</name>
<organism evidence="4 5">
    <name type="scientific">Falsiroseomonas bella</name>
    <dbReference type="NCBI Taxonomy" id="2184016"/>
    <lineage>
        <taxon>Bacteria</taxon>
        <taxon>Pseudomonadati</taxon>
        <taxon>Pseudomonadota</taxon>
        <taxon>Alphaproteobacteria</taxon>
        <taxon>Acetobacterales</taxon>
        <taxon>Roseomonadaceae</taxon>
        <taxon>Falsiroseomonas</taxon>
    </lineage>
</organism>
<dbReference type="CDD" id="cd00383">
    <property type="entry name" value="trans_reg_C"/>
    <property type="match status" value="1"/>
</dbReference>
<dbReference type="Gene3D" id="1.10.10.10">
    <property type="entry name" value="Winged helix-like DNA-binding domain superfamily/Winged helix DNA-binding domain"/>
    <property type="match status" value="1"/>
</dbReference>
<protein>
    <recommendedName>
        <fullName evidence="3">OmpR/PhoB-type domain-containing protein</fullName>
    </recommendedName>
</protein>
<dbReference type="PANTHER" id="PTHR12558:SF33">
    <property type="entry name" value="BLL7664 PROTEIN"/>
    <property type="match status" value="1"/>
</dbReference>
<dbReference type="Proteomes" id="UP000245765">
    <property type="component" value="Unassembled WGS sequence"/>
</dbReference>
<feature type="DNA-binding region" description="OmpR/PhoB-type" evidence="2">
    <location>
        <begin position="15"/>
        <end position="110"/>
    </location>
</feature>
<dbReference type="InterPro" id="IPR036388">
    <property type="entry name" value="WH-like_DNA-bd_sf"/>
</dbReference>
<dbReference type="Pfam" id="PF00486">
    <property type="entry name" value="Trans_reg_C"/>
    <property type="match status" value="1"/>
</dbReference>
<dbReference type="InterPro" id="IPR016032">
    <property type="entry name" value="Sig_transdc_resp-reg_C-effctor"/>
</dbReference>
<dbReference type="SMART" id="SM00862">
    <property type="entry name" value="Trans_reg_C"/>
    <property type="match status" value="1"/>
</dbReference>
<sequence>MLDGFNALAAPADSPDAYAFGRFLLRVRERVLLEEGVSVELGSRALDVLLELLASGGQLLTKEALLDRVWPGVIVEENNLQVQISALRRALGPFRDWIATVPGRGYRFTAPVTIIAEPTTVTHAAYAAAEAPALSVLVLPFAGRGEGKAHQWFADALTDSITTDLARALPRGGAVAAQVTADTYRLHAADAREIGRSQRVRYVVEGSVLVVSDSVRVNLQLICADTGAHLWADRFDLPCTGDVLALQDVIVGRVVRSIAPRLINADADRAERAERERPGGGTAEDYTLLGWSAFCRGAPLREHLDLARAYFTRALARDAEHADALAGIGMLAVKAVVEGAPFDDAAARDAKLAEADEMFQRALKLAPGHYLALKGGLGLLRARGAFDDAIIAAKAMLARNPAEVFIHRELGLNLLHLGRAEEALDWFRRADAFGASEPMRWIWLQGEGRALLELGRDIEAVEALRLSIAGNPTFAATHALLAAALAMAGQDDAARAAITVFRRAEPDAALEYLAQPTPLLPAQGPLPGGRRVLEGLRRAEALSGA</sequence>
<keyword evidence="5" id="KW-1185">Reference proteome</keyword>
<dbReference type="Gene3D" id="1.25.40.10">
    <property type="entry name" value="Tetratricopeptide repeat domain"/>
    <property type="match status" value="2"/>
</dbReference>
<evidence type="ECO:0000256" key="1">
    <source>
        <dbReference type="ARBA" id="ARBA00023125"/>
    </source>
</evidence>
<dbReference type="AlphaFoldDB" id="A0A317F560"/>
<dbReference type="OrthoDB" id="7325815at2"/>
<dbReference type="RefSeq" id="WP_109873252.1">
    <property type="nucleotide sequence ID" value="NZ_QGNA01000007.1"/>
</dbReference>
<dbReference type="SUPFAM" id="SSF48452">
    <property type="entry name" value="TPR-like"/>
    <property type="match status" value="1"/>
</dbReference>
<evidence type="ECO:0000313" key="5">
    <source>
        <dbReference type="Proteomes" id="UP000245765"/>
    </source>
</evidence>
<feature type="domain" description="OmpR/PhoB-type" evidence="3">
    <location>
        <begin position="15"/>
        <end position="110"/>
    </location>
</feature>
<evidence type="ECO:0000256" key="2">
    <source>
        <dbReference type="PROSITE-ProRule" id="PRU01091"/>
    </source>
</evidence>
<evidence type="ECO:0000259" key="3">
    <source>
        <dbReference type="PROSITE" id="PS51755"/>
    </source>
</evidence>
<dbReference type="PROSITE" id="PS51755">
    <property type="entry name" value="OMPR_PHOB"/>
    <property type="match status" value="1"/>
</dbReference>
<dbReference type="InterPro" id="IPR001867">
    <property type="entry name" value="OmpR/PhoB-type_DNA-bd"/>
</dbReference>
<proteinExistence type="predicted"/>
<keyword evidence="1 2" id="KW-0238">DNA-binding</keyword>
<gene>
    <name evidence="4" type="ORF">DFH01_24950</name>
</gene>
<dbReference type="SUPFAM" id="SSF46894">
    <property type="entry name" value="C-terminal effector domain of the bipartite response regulators"/>
    <property type="match status" value="1"/>
</dbReference>
<reference evidence="5" key="1">
    <citation type="submission" date="2018-05" db="EMBL/GenBank/DDBJ databases">
        <authorList>
            <person name="Du Z."/>
            <person name="Wang X."/>
        </authorList>
    </citation>
    <scope>NUCLEOTIDE SEQUENCE [LARGE SCALE GENOMIC DNA]</scope>
    <source>
        <strain evidence="5">CQN31</strain>
    </source>
</reference>